<keyword evidence="2 4" id="KW-0378">Hydrolase</keyword>
<reference evidence="6" key="2">
    <citation type="journal article" date="2021" name="PeerJ">
        <title>Extensive microbial diversity within the chicken gut microbiome revealed by metagenomics and culture.</title>
        <authorList>
            <person name="Gilroy R."/>
            <person name="Ravi A."/>
            <person name="Getino M."/>
            <person name="Pursley I."/>
            <person name="Horton D.L."/>
            <person name="Alikhan N.F."/>
            <person name="Baker D."/>
            <person name="Gharbi K."/>
            <person name="Hall N."/>
            <person name="Watson M."/>
            <person name="Adriaenssens E.M."/>
            <person name="Foster-Nyarko E."/>
            <person name="Jarju S."/>
            <person name="Secka A."/>
            <person name="Antonio M."/>
            <person name="Oren A."/>
            <person name="Chaudhuri R.R."/>
            <person name="La Ragione R."/>
            <person name="Hildebrand F."/>
            <person name="Pallen M.J."/>
        </authorList>
    </citation>
    <scope>NUCLEOTIDE SEQUENCE</scope>
    <source>
        <strain evidence="6">ChiHjej13B12-12457</strain>
    </source>
</reference>
<evidence type="ECO:0000256" key="1">
    <source>
        <dbReference type="ARBA" id="ARBA00008834"/>
    </source>
</evidence>
<evidence type="ECO:0000256" key="4">
    <source>
        <dbReference type="RuleBase" id="RU361169"/>
    </source>
</evidence>
<evidence type="ECO:0000313" key="6">
    <source>
        <dbReference type="EMBL" id="HIR62208.1"/>
    </source>
</evidence>
<dbReference type="GO" id="GO:0004650">
    <property type="term" value="F:polygalacturonase activity"/>
    <property type="evidence" value="ECO:0007669"/>
    <property type="project" value="InterPro"/>
</dbReference>
<accession>A0A9D1E088</accession>
<organism evidence="6 7">
    <name type="scientific">Candidatus Coprenecus avistercoris</name>
    <dbReference type="NCBI Taxonomy" id="2840730"/>
    <lineage>
        <taxon>Bacteria</taxon>
        <taxon>Pseudomonadati</taxon>
        <taxon>Bacteroidota</taxon>
        <taxon>Bacteroidia</taxon>
        <taxon>Bacteroidales</taxon>
        <taxon>Rikenellaceae</taxon>
        <taxon>Rikenellaceae incertae sedis</taxon>
        <taxon>Candidatus Coprenecus</taxon>
    </lineage>
</organism>
<dbReference type="Proteomes" id="UP000886744">
    <property type="component" value="Unassembled WGS sequence"/>
</dbReference>
<proteinExistence type="inferred from homology"/>
<dbReference type="EMBL" id="DVHI01000025">
    <property type="protein sequence ID" value="HIR62208.1"/>
    <property type="molecule type" value="Genomic_DNA"/>
</dbReference>
<dbReference type="InterPro" id="IPR006626">
    <property type="entry name" value="PbH1"/>
</dbReference>
<dbReference type="Gene3D" id="2.160.20.10">
    <property type="entry name" value="Single-stranded right-handed beta-helix, Pectin lyase-like"/>
    <property type="match status" value="1"/>
</dbReference>
<gene>
    <name evidence="6" type="ORF">IAC94_01620</name>
</gene>
<evidence type="ECO:0000256" key="2">
    <source>
        <dbReference type="ARBA" id="ARBA00022801"/>
    </source>
</evidence>
<reference evidence="6" key="1">
    <citation type="submission" date="2020-10" db="EMBL/GenBank/DDBJ databases">
        <authorList>
            <person name="Gilroy R."/>
        </authorList>
    </citation>
    <scope>NUCLEOTIDE SEQUENCE</scope>
    <source>
        <strain evidence="6">ChiHjej13B12-12457</strain>
    </source>
</reference>
<feature type="region of interest" description="Disordered" evidence="5">
    <location>
        <begin position="1"/>
        <end position="24"/>
    </location>
</feature>
<evidence type="ECO:0000256" key="5">
    <source>
        <dbReference type="SAM" id="MobiDB-lite"/>
    </source>
</evidence>
<dbReference type="SMART" id="SM00710">
    <property type="entry name" value="PbH1"/>
    <property type="match status" value="5"/>
</dbReference>
<dbReference type="InterPro" id="IPR051801">
    <property type="entry name" value="GH28_Enzymes"/>
</dbReference>
<comment type="caution">
    <text evidence="6">The sequence shown here is derived from an EMBL/GenBank/DDBJ whole genome shotgun (WGS) entry which is preliminary data.</text>
</comment>
<dbReference type="Pfam" id="PF00295">
    <property type="entry name" value="Glyco_hydro_28"/>
    <property type="match status" value="1"/>
</dbReference>
<dbReference type="PANTHER" id="PTHR31339">
    <property type="entry name" value="PECTIN LYASE-RELATED"/>
    <property type="match status" value="1"/>
</dbReference>
<evidence type="ECO:0000313" key="7">
    <source>
        <dbReference type="Proteomes" id="UP000886744"/>
    </source>
</evidence>
<dbReference type="InterPro" id="IPR012334">
    <property type="entry name" value="Pectin_lyas_fold"/>
</dbReference>
<dbReference type="AlphaFoldDB" id="A0A9D1E088"/>
<evidence type="ECO:0000256" key="3">
    <source>
        <dbReference type="ARBA" id="ARBA00023295"/>
    </source>
</evidence>
<protein>
    <submittedName>
        <fullName evidence="6">Glycoside hydrolase family 28 protein</fullName>
    </submittedName>
</protein>
<dbReference type="GO" id="GO:0005975">
    <property type="term" value="P:carbohydrate metabolic process"/>
    <property type="evidence" value="ECO:0007669"/>
    <property type="project" value="InterPro"/>
</dbReference>
<dbReference type="SUPFAM" id="SSF51126">
    <property type="entry name" value="Pectin lyase-like"/>
    <property type="match status" value="1"/>
</dbReference>
<dbReference type="InterPro" id="IPR011050">
    <property type="entry name" value="Pectin_lyase_fold/virulence"/>
</dbReference>
<dbReference type="PANTHER" id="PTHR31339:SF9">
    <property type="entry name" value="PLASMIN AND FIBRONECTIN-BINDING PROTEIN A"/>
    <property type="match status" value="1"/>
</dbReference>
<comment type="similarity">
    <text evidence="1 4">Belongs to the glycosyl hydrolase 28 family.</text>
</comment>
<feature type="compositionally biased region" description="Polar residues" evidence="5">
    <location>
        <begin position="1"/>
        <end position="19"/>
    </location>
</feature>
<sequence length="518" mass="57545">MHGTSPKTSTETSTDSPSAATEGYRTESDYEFAHLYNNLPFEMPRVTRPEIPDRRVCLTDFGAVGDGVTLNTEAFARAIDALAEQGGGHLDVPAGIWLTGPITLRSNIDLHLTQNAVILFSPDKDLYPIIETSFEGLDTRRCTSPINAYREKNISITGEGVIDGSGDAWRPLKKSKVTSSQWKEKVASGGVLNEKGNTWYPSEDYIRAEQLSDKGLNVPVGEFDDEFWESVRDFLRPVMVSIRECENVLLEGPTFQNSPAWNIHPLMCTNVIVNDIVVRNPAYSQNGDGIDIESCENVILTNSSFDVGDDGICIKSGKDEDGRRRAMPTRNLLIDNCFVYHGHGGFVVGSEMSGGVENIVVSNCRFLGTDVGLRFKSKRGRGGVVRNIFIRDIYMTDIVTEPLLFDLFYGNMSAVDAMKQQGNYKEPEPMPVDETTPEFRDIYIERVVCNGASRAMYFNGLPEMPVSNIHVTDCVITSRTGAQICFSKDVTLTNVTIHPEEGEPITTYKVENYKYTEK</sequence>
<dbReference type="InterPro" id="IPR000743">
    <property type="entry name" value="Glyco_hydro_28"/>
</dbReference>
<name>A0A9D1E088_9BACT</name>
<keyword evidence="3 4" id="KW-0326">Glycosidase</keyword>
<dbReference type="PROSITE" id="PS00502">
    <property type="entry name" value="POLYGALACTURONASE"/>
    <property type="match status" value="1"/>
</dbReference>